<organism evidence="1 2">
    <name type="scientific">Planoprotostelium fungivorum</name>
    <dbReference type="NCBI Taxonomy" id="1890364"/>
    <lineage>
        <taxon>Eukaryota</taxon>
        <taxon>Amoebozoa</taxon>
        <taxon>Evosea</taxon>
        <taxon>Variosea</taxon>
        <taxon>Cavosteliida</taxon>
        <taxon>Cavosteliaceae</taxon>
        <taxon>Planoprotostelium</taxon>
    </lineage>
</organism>
<dbReference type="EMBL" id="MDYQ01000060">
    <property type="protein sequence ID" value="PRP84600.1"/>
    <property type="molecule type" value="Genomic_DNA"/>
</dbReference>
<protein>
    <submittedName>
        <fullName evidence="1">Uncharacterized protein</fullName>
    </submittedName>
</protein>
<proteinExistence type="predicted"/>
<comment type="caution">
    <text evidence="1">The sequence shown here is derived from an EMBL/GenBank/DDBJ whole genome shotgun (WGS) entry which is preliminary data.</text>
</comment>
<sequence length="205" mass="23401">MVSYTILNRGYTAVLLVKISLLVDCNDNRQRKTPKEQSIYRKLCEIMISFKVVNKTARAKNFHFSKRASARAPRYPNRMVFPLSAPACLRSRKLFHFPSILPLETLNLFPSMSDAGPFQRRRVVIRSPQFFACSICSYQFSRLIALGTPGHPTKLIFLTGERVNTGACEGASYTDEFSIALKLTFVHRSNNQKTRKLSDMIDRDT</sequence>
<keyword evidence="2" id="KW-1185">Reference proteome</keyword>
<evidence type="ECO:0000313" key="1">
    <source>
        <dbReference type="EMBL" id="PRP84600.1"/>
    </source>
</evidence>
<dbReference type="AlphaFoldDB" id="A0A2P6NKW3"/>
<evidence type="ECO:0000313" key="2">
    <source>
        <dbReference type="Proteomes" id="UP000241769"/>
    </source>
</evidence>
<dbReference type="InParanoid" id="A0A2P6NKW3"/>
<dbReference type="Proteomes" id="UP000241769">
    <property type="component" value="Unassembled WGS sequence"/>
</dbReference>
<reference evidence="1 2" key="1">
    <citation type="journal article" date="2018" name="Genome Biol. Evol.">
        <title>Multiple Roots of Fruiting Body Formation in Amoebozoa.</title>
        <authorList>
            <person name="Hillmann F."/>
            <person name="Forbes G."/>
            <person name="Novohradska S."/>
            <person name="Ferling I."/>
            <person name="Riege K."/>
            <person name="Groth M."/>
            <person name="Westermann M."/>
            <person name="Marz M."/>
            <person name="Spaller T."/>
            <person name="Winckler T."/>
            <person name="Schaap P."/>
            <person name="Glockner G."/>
        </authorList>
    </citation>
    <scope>NUCLEOTIDE SEQUENCE [LARGE SCALE GENOMIC DNA]</scope>
    <source>
        <strain evidence="1 2">Jena</strain>
    </source>
</reference>
<name>A0A2P6NKW3_9EUKA</name>
<gene>
    <name evidence="1" type="ORF">PROFUN_09273</name>
</gene>
<accession>A0A2P6NKW3</accession>